<accession>A0A7W9AGW1</accession>
<dbReference type="InterPro" id="IPR035940">
    <property type="entry name" value="CAP_sf"/>
</dbReference>
<dbReference type="AlphaFoldDB" id="A0A7W9AGW1"/>
<dbReference type="InterPro" id="IPR018244">
    <property type="entry name" value="Allrgn_V5/Tpx1_CS"/>
</dbReference>
<dbReference type="PRINTS" id="PR00837">
    <property type="entry name" value="V5TPXLIKE"/>
</dbReference>
<comment type="caution">
    <text evidence="2">The sequence shown here is derived from an EMBL/GenBank/DDBJ whole genome shotgun (WGS) entry which is preliminary data.</text>
</comment>
<organism evidence="2 3">
    <name type="scientific">Sphingobium boeckii</name>
    <dbReference type="NCBI Taxonomy" id="1082345"/>
    <lineage>
        <taxon>Bacteria</taxon>
        <taxon>Pseudomonadati</taxon>
        <taxon>Pseudomonadota</taxon>
        <taxon>Alphaproteobacteria</taxon>
        <taxon>Sphingomonadales</taxon>
        <taxon>Sphingomonadaceae</taxon>
        <taxon>Sphingobium</taxon>
    </lineage>
</organism>
<keyword evidence="3" id="KW-1185">Reference proteome</keyword>
<proteinExistence type="predicted"/>
<reference evidence="2 3" key="1">
    <citation type="submission" date="2020-08" db="EMBL/GenBank/DDBJ databases">
        <title>Genomic Encyclopedia of Type Strains, Phase IV (KMG-IV): sequencing the most valuable type-strain genomes for metagenomic binning, comparative biology and taxonomic classification.</title>
        <authorList>
            <person name="Goeker M."/>
        </authorList>
    </citation>
    <scope>NUCLEOTIDE SEQUENCE [LARGE SCALE GENOMIC DNA]</scope>
    <source>
        <strain evidence="2 3">DSM 25079</strain>
    </source>
</reference>
<dbReference type="InterPro" id="IPR001283">
    <property type="entry name" value="CRISP-related"/>
</dbReference>
<dbReference type="InterPro" id="IPR014044">
    <property type="entry name" value="CAP_dom"/>
</dbReference>
<dbReference type="PRINTS" id="PR00838">
    <property type="entry name" value="V5ALLERGEN"/>
</dbReference>
<dbReference type="SUPFAM" id="SSF55797">
    <property type="entry name" value="PR-1-like"/>
    <property type="match status" value="1"/>
</dbReference>
<dbReference type="Gene3D" id="3.40.33.10">
    <property type="entry name" value="CAP"/>
    <property type="match status" value="1"/>
</dbReference>
<dbReference type="Proteomes" id="UP000549617">
    <property type="component" value="Unassembled WGS sequence"/>
</dbReference>
<dbReference type="Pfam" id="PF00188">
    <property type="entry name" value="CAP"/>
    <property type="match status" value="1"/>
</dbReference>
<feature type="domain" description="SCP" evidence="1">
    <location>
        <begin position="27"/>
        <end position="168"/>
    </location>
</feature>
<dbReference type="SMART" id="SM00198">
    <property type="entry name" value="SCP"/>
    <property type="match status" value="1"/>
</dbReference>
<dbReference type="RefSeq" id="WP_184016751.1">
    <property type="nucleotide sequence ID" value="NZ_JACIJC010000002.1"/>
</dbReference>
<sequence>MHAASGIKQIGLAILAAPLLIGAAAPARDTLILGAHNRERASIDLPAMHWDAALTVEAQKWADHMAATGQFEHYEEVSTDPDAQGENLWMGTKGAFGVETMVSHWIEEKKDFVPGVFPQNSRTGDMEDVGHYTQIVWRATGRVGCAIAEDGEDEFLVCRYAEGGNVIGERPF</sequence>
<gene>
    <name evidence="2" type="ORF">FHS49_001432</name>
</gene>
<dbReference type="GO" id="GO:0005576">
    <property type="term" value="C:extracellular region"/>
    <property type="evidence" value="ECO:0007669"/>
    <property type="project" value="InterPro"/>
</dbReference>
<dbReference type="InterPro" id="IPR002413">
    <property type="entry name" value="V5_allergen-like"/>
</dbReference>
<evidence type="ECO:0000313" key="2">
    <source>
        <dbReference type="EMBL" id="MBB5685424.1"/>
    </source>
</evidence>
<dbReference type="PROSITE" id="PS01009">
    <property type="entry name" value="CRISP_1"/>
    <property type="match status" value="1"/>
</dbReference>
<dbReference type="PANTHER" id="PTHR10334">
    <property type="entry name" value="CYSTEINE-RICH SECRETORY PROTEIN-RELATED"/>
    <property type="match status" value="1"/>
</dbReference>
<evidence type="ECO:0000259" key="1">
    <source>
        <dbReference type="SMART" id="SM00198"/>
    </source>
</evidence>
<evidence type="ECO:0000313" key="3">
    <source>
        <dbReference type="Proteomes" id="UP000549617"/>
    </source>
</evidence>
<dbReference type="EMBL" id="JACIJC010000002">
    <property type="protein sequence ID" value="MBB5685424.1"/>
    <property type="molecule type" value="Genomic_DNA"/>
</dbReference>
<name>A0A7W9AGW1_9SPHN</name>
<protein>
    <recommendedName>
        <fullName evidence="1">SCP domain-containing protein</fullName>
    </recommendedName>
</protein>